<dbReference type="SUPFAM" id="SSF53335">
    <property type="entry name" value="S-adenosyl-L-methionine-dependent methyltransferases"/>
    <property type="match status" value="1"/>
</dbReference>
<dbReference type="Pfam" id="PF01420">
    <property type="entry name" value="Methylase_S"/>
    <property type="match status" value="1"/>
</dbReference>
<evidence type="ECO:0000256" key="1">
    <source>
        <dbReference type="ARBA" id="ARBA00006594"/>
    </source>
</evidence>
<evidence type="ECO:0000313" key="9">
    <source>
        <dbReference type="Proteomes" id="UP001634154"/>
    </source>
</evidence>
<evidence type="ECO:0000259" key="6">
    <source>
        <dbReference type="Pfam" id="PF01420"/>
    </source>
</evidence>
<dbReference type="PANTHER" id="PTHR30408:SF12">
    <property type="entry name" value="TYPE I RESTRICTION ENZYME MJAVIII SPECIFICITY SUBUNIT"/>
    <property type="match status" value="1"/>
</dbReference>
<dbReference type="PRINTS" id="PR00507">
    <property type="entry name" value="N12N6MTFRASE"/>
</dbReference>
<dbReference type="PANTHER" id="PTHR30408">
    <property type="entry name" value="TYPE-1 RESTRICTION ENZYME ECOKI SPECIFICITY PROTEIN"/>
    <property type="match status" value="1"/>
</dbReference>
<comment type="similarity">
    <text evidence="2">Belongs to the type-I restriction system S methylase family.</text>
</comment>
<keyword evidence="3" id="KW-0680">Restriction system</keyword>
<keyword evidence="8" id="KW-0489">Methyltransferase</keyword>
<dbReference type="InterPro" id="IPR003356">
    <property type="entry name" value="DNA_methylase_A-5"/>
</dbReference>
<dbReference type="Pfam" id="PF02384">
    <property type="entry name" value="N6_Mtase"/>
    <property type="match status" value="1"/>
</dbReference>
<dbReference type="CDD" id="cd02440">
    <property type="entry name" value="AdoMet_MTases"/>
    <property type="match status" value="1"/>
</dbReference>
<dbReference type="GO" id="GO:0008168">
    <property type="term" value="F:methyltransferase activity"/>
    <property type="evidence" value="ECO:0007669"/>
    <property type="project" value="UniProtKB-KW"/>
</dbReference>
<feature type="coiled-coil region" evidence="5">
    <location>
        <begin position="1081"/>
        <end position="1108"/>
    </location>
</feature>
<dbReference type="PROSITE" id="PS00092">
    <property type="entry name" value="N6_MTASE"/>
    <property type="match status" value="1"/>
</dbReference>
<comment type="caution">
    <text evidence="8">The sequence shown here is derived from an EMBL/GenBank/DDBJ whole genome shotgun (WGS) entry which is preliminary data.</text>
</comment>
<accession>A0ABW9K4A9</accession>
<evidence type="ECO:0000256" key="3">
    <source>
        <dbReference type="ARBA" id="ARBA00022747"/>
    </source>
</evidence>
<dbReference type="SUPFAM" id="SSF116734">
    <property type="entry name" value="DNA methylase specificity domain"/>
    <property type="match status" value="2"/>
</dbReference>
<organism evidence="8 9">
    <name type="scientific">Chryseobacterium kwangjuense</name>
    <dbReference type="NCBI Taxonomy" id="267125"/>
    <lineage>
        <taxon>Bacteria</taxon>
        <taxon>Pseudomonadati</taxon>
        <taxon>Bacteroidota</taxon>
        <taxon>Flavobacteriia</taxon>
        <taxon>Flavobacteriales</taxon>
        <taxon>Weeksellaceae</taxon>
        <taxon>Chryseobacterium group</taxon>
        <taxon>Chryseobacterium</taxon>
    </lineage>
</organism>
<dbReference type="EMBL" id="JBJXVJ010000003">
    <property type="protein sequence ID" value="MFN1218164.1"/>
    <property type="molecule type" value="Genomic_DNA"/>
</dbReference>
<evidence type="ECO:0000256" key="4">
    <source>
        <dbReference type="ARBA" id="ARBA00023125"/>
    </source>
</evidence>
<dbReference type="InterPro" id="IPR000055">
    <property type="entry name" value="Restrct_endonuc_typeI_TRD"/>
</dbReference>
<dbReference type="InterPro" id="IPR044946">
    <property type="entry name" value="Restrct_endonuc_typeI_TRD_sf"/>
</dbReference>
<protein>
    <submittedName>
        <fullName evidence="8">N-6 DNA methylase</fullName>
    </submittedName>
</protein>
<dbReference type="Gene3D" id="3.40.50.150">
    <property type="entry name" value="Vaccinia Virus protein VP39"/>
    <property type="match status" value="1"/>
</dbReference>
<keyword evidence="8" id="KW-0808">Transferase</keyword>
<name>A0ABW9K4A9_9FLAO</name>
<dbReference type="Gene3D" id="3.90.220.20">
    <property type="entry name" value="DNA methylase specificity domains"/>
    <property type="match status" value="2"/>
</dbReference>
<keyword evidence="4" id="KW-0238">DNA-binding</keyword>
<reference evidence="8 9" key="1">
    <citation type="submission" date="2024-12" db="EMBL/GenBank/DDBJ databases">
        <title>Draft genome sequence of Chryseobacterium kwangjuense AG447.</title>
        <authorList>
            <person name="Cheptsov V.S."/>
            <person name="Belov A."/>
            <person name="Zavarzina A.G."/>
        </authorList>
    </citation>
    <scope>NUCLEOTIDE SEQUENCE [LARGE SCALE GENOMIC DNA]</scope>
    <source>
        <strain evidence="8 9">AG447</strain>
    </source>
</reference>
<keyword evidence="5" id="KW-0175">Coiled coil</keyword>
<dbReference type="InterPro" id="IPR052021">
    <property type="entry name" value="Type-I_RS_S_subunit"/>
</dbReference>
<sequence>MINKGNFKDLLTALNFIEENNVFTKNFTQDNLSLRVDFQKELLIYPENLGLKINERQTCNFSSNENFVVFECVNRLLEKGYKPNHIELEPKWKLGHGASGGRADILIRDNIGNTLLIIECKTEGREYNEAWKATLTSPTQLFTYAQQDRSTKFLCLYSSDCIDGEVIYKNQIITLIDNEGLLEKFLDKEPLAYRTATVVEDIYKVWKETYLLDSATKGIFENEIQPYHIGKLKFTVDDLNNVSDKDIQGKYHEFASILRQHNVSGRENAFDKLVNLILCKVVDEKENADNLQFYWKGVAYDNYFDLIDRLQRLYKIGMDKFLKEEVTYVDEKSIDEAFRYFKNDRDATKDTIKSFFRQLKFFTNSDFAFVDVHNENLFYQNSEVLLKIVKMLQDIKLNSDKQNQFLGDMFEGFLDQGIKQSEGQFFTPMPIVKFILNSLPLEEIIAKNEIPKVIDYACGAGHFLNEYASQIKPLVVNNKKVNISEYYPEVIGVEKEYRLSKVSKVSSFMYGQDDINIIYADALAENKEIKDGDFSILVANPPYSVKGFLETLKPSERRKFELLNSIEAKSYPNNNSIETFFVERAKQLLKTNGVAAIILPAPLISKGAQTKAKKKNIYVATRELLLKYFDIVAIVEFGKGTFGKTGTNTVTLFLRRKEQNPSLAEQYEIRTNAWFNNDMTKDGIFEDEHLIKLYCDQNEINFTNYKSLLAGQLTDDLLAEVAFKDYRRTFDKTTEIVNKKKSQTFKAMDSIRQKVELDALFLDYTRKAEKQKLYFFVLANQNPQDVLIIKAPSDNAAEKKFLGYDWSTAKGKEGIKYLGKARITIEKDDDDSAILEDEDKRVLSNILNLTSIQTPLYDPKNRNNPSKLNYLIQRNFMRLPLEIPEELREFVSTSKLEDMIDFRKKDFNLAISLSPKRTIRIDTKWELVTIDDYIDVKIGGTPSREVSEYFEGDQLWVSISEMKGGIISDTKEKLSELGVKNSNVKLIPKGTTLISFKLSIGKTAISGQDLYTNEAIAALIPRDKKEFLDEYLFYLFDAKLVDLEKDGLNSFGQSLNSDFIKNSVKIPKPPIEEQKKIIADCKKLDKLIEKQNKSILSAENDIRNLVNQLFTQGKIHKLDDELLWINKKTYNPTINSPYEEFIYVDIDSIGKGNGIINYTQRILGIDAPSRARRIANKGNVVISTVRPYLRGFAYISSDVSNCIFSTGFAILEVKDCQKLETKALYYAFMYSDSLMSQMEAKMPKASYPSINATDIEEFTLQFPDTAVQKQYITKIEGLEAAINASKTKILDLNIEKHLAVKKYL</sequence>
<dbReference type="InterPro" id="IPR002052">
    <property type="entry name" value="DNA_methylase_N6_adenine_CS"/>
</dbReference>
<dbReference type="RefSeq" id="WP_409357202.1">
    <property type="nucleotide sequence ID" value="NZ_JBJXVJ010000003.1"/>
</dbReference>
<dbReference type="InterPro" id="IPR029063">
    <property type="entry name" value="SAM-dependent_MTases_sf"/>
</dbReference>
<evidence type="ECO:0000259" key="7">
    <source>
        <dbReference type="Pfam" id="PF02384"/>
    </source>
</evidence>
<dbReference type="Proteomes" id="UP001634154">
    <property type="component" value="Unassembled WGS sequence"/>
</dbReference>
<evidence type="ECO:0000256" key="2">
    <source>
        <dbReference type="ARBA" id="ARBA00010923"/>
    </source>
</evidence>
<dbReference type="GO" id="GO:0032259">
    <property type="term" value="P:methylation"/>
    <property type="evidence" value="ECO:0007669"/>
    <property type="project" value="UniProtKB-KW"/>
</dbReference>
<comment type="similarity">
    <text evidence="1">Belongs to the N(4)/N(6)-methyltransferase family.</text>
</comment>
<evidence type="ECO:0000313" key="8">
    <source>
        <dbReference type="EMBL" id="MFN1218164.1"/>
    </source>
</evidence>
<proteinExistence type="inferred from homology"/>
<keyword evidence="9" id="KW-1185">Reference proteome</keyword>
<feature type="domain" description="Type I restriction modification DNA specificity" evidence="6">
    <location>
        <begin position="924"/>
        <end position="1093"/>
    </location>
</feature>
<dbReference type="CDD" id="cd17244">
    <property type="entry name" value="RMtype1_S_Apa101655I-TRD2-CR2_like"/>
    <property type="match status" value="1"/>
</dbReference>
<feature type="domain" description="DNA methylase adenine-specific" evidence="7">
    <location>
        <begin position="402"/>
        <end position="690"/>
    </location>
</feature>
<gene>
    <name evidence="8" type="ORF">ACKW6Q_14430</name>
</gene>
<evidence type="ECO:0000256" key="5">
    <source>
        <dbReference type="SAM" id="Coils"/>
    </source>
</evidence>